<feature type="coiled-coil region" evidence="1">
    <location>
        <begin position="92"/>
        <end position="119"/>
    </location>
</feature>
<dbReference type="AlphaFoldDB" id="A0A6C0E1C9"/>
<sequence>MKLYSKKLNKRISNTSRRKKLSKKKLNTSKRKKRKKSIKRIDGFHFIYSLKQQLEDIETYKKDLIKLIKIFGELSNENVEKFIEEVKNMTSLKEIETNIQEFNNEIQKLINKKEIETNIQEKSKTFDNKKLLKKKSNYKVYDFIFDEKDRDSVEFQVSEMNKGKYIKGSSTPPTTPKNLIPESDWVYNTPEKI</sequence>
<protein>
    <submittedName>
        <fullName evidence="3">Uncharacterized protein</fullName>
    </submittedName>
</protein>
<feature type="region of interest" description="Disordered" evidence="2">
    <location>
        <begin position="1"/>
        <end position="35"/>
    </location>
</feature>
<keyword evidence="1" id="KW-0175">Coiled coil</keyword>
<organism evidence="3">
    <name type="scientific">viral metagenome</name>
    <dbReference type="NCBI Taxonomy" id="1070528"/>
    <lineage>
        <taxon>unclassified sequences</taxon>
        <taxon>metagenomes</taxon>
        <taxon>organismal metagenomes</taxon>
    </lineage>
</organism>
<reference evidence="3" key="1">
    <citation type="journal article" date="2020" name="Nature">
        <title>Giant virus diversity and host interactions through global metagenomics.</title>
        <authorList>
            <person name="Schulz F."/>
            <person name="Roux S."/>
            <person name="Paez-Espino D."/>
            <person name="Jungbluth S."/>
            <person name="Walsh D.A."/>
            <person name="Denef V.J."/>
            <person name="McMahon K.D."/>
            <person name="Konstantinidis K.T."/>
            <person name="Eloe-Fadrosh E.A."/>
            <person name="Kyrpides N.C."/>
            <person name="Woyke T."/>
        </authorList>
    </citation>
    <scope>NUCLEOTIDE SEQUENCE</scope>
    <source>
        <strain evidence="3">GVMAG-M-3300023179-111</strain>
    </source>
</reference>
<evidence type="ECO:0000313" key="3">
    <source>
        <dbReference type="EMBL" id="QHT22421.1"/>
    </source>
</evidence>
<evidence type="ECO:0000256" key="1">
    <source>
        <dbReference type="SAM" id="Coils"/>
    </source>
</evidence>
<name>A0A6C0E1C9_9ZZZZ</name>
<accession>A0A6C0E1C9</accession>
<proteinExistence type="predicted"/>
<dbReference type="EMBL" id="MN739709">
    <property type="protein sequence ID" value="QHT22421.1"/>
    <property type="molecule type" value="Genomic_DNA"/>
</dbReference>
<evidence type="ECO:0000256" key="2">
    <source>
        <dbReference type="SAM" id="MobiDB-lite"/>
    </source>
</evidence>